<name>A0ABN9GKU6_9NEOB</name>
<keyword evidence="2" id="KW-1185">Reference proteome</keyword>
<accession>A0ABN9GKU6</accession>
<feature type="non-terminal residue" evidence="1">
    <location>
        <position position="51"/>
    </location>
</feature>
<protein>
    <submittedName>
        <fullName evidence="1">Uncharacterized protein</fullName>
    </submittedName>
</protein>
<evidence type="ECO:0000313" key="1">
    <source>
        <dbReference type="EMBL" id="CAI9608161.1"/>
    </source>
</evidence>
<organism evidence="1 2">
    <name type="scientific">Staurois parvus</name>
    <dbReference type="NCBI Taxonomy" id="386267"/>
    <lineage>
        <taxon>Eukaryota</taxon>
        <taxon>Metazoa</taxon>
        <taxon>Chordata</taxon>
        <taxon>Craniata</taxon>
        <taxon>Vertebrata</taxon>
        <taxon>Euteleostomi</taxon>
        <taxon>Amphibia</taxon>
        <taxon>Batrachia</taxon>
        <taxon>Anura</taxon>
        <taxon>Neobatrachia</taxon>
        <taxon>Ranoidea</taxon>
        <taxon>Ranidae</taxon>
        <taxon>Staurois</taxon>
    </lineage>
</organism>
<comment type="caution">
    <text evidence="1">The sequence shown here is derived from an EMBL/GenBank/DDBJ whole genome shotgun (WGS) entry which is preliminary data.</text>
</comment>
<dbReference type="EMBL" id="CATNWA010018562">
    <property type="protein sequence ID" value="CAI9608161.1"/>
    <property type="molecule type" value="Genomic_DNA"/>
</dbReference>
<reference evidence="1" key="1">
    <citation type="submission" date="2023-05" db="EMBL/GenBank/DDBJ databases">
        <authorList>
            <person name="Stuckert A."/>
        </authorList>
    </citation>
    <scope>NUCLEOTIDE SEQUENCE</scope>
</reference>
<sequence>MPHLSSGFHSLRRRDVRGTELAGNLKVVKVTFTKSTKITSYNIPVSNHFTY</sequence>
<evidence type="ECO:0000313" key="2">
    <source>
        <dbReference type="Proteomes" id="UP001162483"/>
    </source>
</evidence>
<proteinExistence type="predicted"/>
<dbReference type="Proteomes" id="UP001162483">
    <property type="component" value="Unassembled WGS sequence"/>
</dbReference>
<gene>
    <name evidence="1" type="ORF">SPARVUS_LOCUS14056412</name>
</gene>